<feature type="non-terminal residue" evidence="1">
    <location>
        <position position="1"/>
    </location>
</feature>
<sequence>RILPLAAIFPLLHAYLIYSGNRCSSGREKELFCFKALCCMRGNPSVSHSASKG</sequence>
<feature type="non-terminal residue" evidence="1">
    <location>
        <position position="53"/>
    </location>
</feature>
<dbReference type="EMBL" id="JAHRIN010048148">
    <property type="protein sequence ID" value="MEQ2208098.1"/>
    <property type="molecule type" value="Genomic_DNA"/>
</dbReference>
<evidence type="ECO:0000313" key="2">
    <source>
        <dbReference type="Proteomes" id="UP001434883"/>
    </source>
</evidence>
<name>A0ABV0RIV0_9TELE</name>
<reference evidence="1 2" key="1">
    <citation type="submission" date="2021-06" db="EMBL/GenBank/DDBJ databases">
        <authorList>
            <person name="Palmer J.M."/>
        </authorList>
    </citation>
    <scope>NUCLEOTIDE SEQUENCE [LARGE SCALE GENOMIC DNA]</scope>
    <source>
        <strain evidence="1 2">XC_2019</strain>
        <tissue evidence="1">Muscle</tissue>
    </source>
</reference>
<dbReference type="Proteomes" id="UP001434883">
    <property type="component" value="Unassembled WGS sequence"/>
</dbReference>
<gene>
    <name evidence="1" type="ORF">XENOCAPTIV_025432</name>
</gene>
<evidence type="ECO:0008006" key="3">
    <source>
        <dbReference type="Google" id="ProtNLM"/>
    </source>
</evidence>
<keyword evidence="2" id="KW-1185">Reference proteome</keyword>
<accession>A0ABV0RIV0</accession>
<evidence type="ECO:0000313" key="1">
    <source>
        <dbReference type="EMBL" id="MEQ2208098.1"/>
    </source>
</evidence>
<protein>
    <recommendedName>
        <fullName evidence="3">Beta-defensin</fullName>
    </recommendedName>
</protein>
<organism evidence="1 2">
    <name type="scientific">Xenoophorus captivus</name>
    <dbReference type="NCBI Taxonomy" id="1517983"/>
    <lineage>
        <taxon>Eukaryota</taxon>
        <taxon>Metazoa</taxon>
        <taxon>Chordata</taxon>
        <taxon>Craniata</taxon>
        <taxon>Vertebrata</taxon>
        <taxon>Euteleostomi</taxon>
        <taxon>Actinopterygii</taxon>
        <taxon>Neopterygii</taxon>
        <taxon>Teleostei</taxon>
        <taxon>Neoteleostei</taxon>
        <taxon>Acanthomorphata</taxon>
        <taxon>Ovalentaria</taxon>
        <taxon>Atherinomorphae</taxon>
        <taxon>Cyprinodontiformes</taxon>
        <taxon>Goodeidae</taxon>
        <taxon>Xenoophorus</taxon>
    </lineage>
</organism>
<proteinExistence type="predicted"/>
<comment type="caution">
    <text evidence="1">The sequence shown here is derived from an EMBL/GenBank/DDBJ whole genome shotgun (WGS) entry which is preliminary data.</text>
</comment>